<gene>
    <name evidence="2" type="ORF">METZ01_LOCUS332610</name>
</gene>
<dbReference type="Gene3D" id="2.130.10.130">
    <property type="entry name" value="Integrin alpha, N-terminal"/>
    <property type="match status" value="1"/>
</dbReference>
<dbReference type="SUPFAM" id="SSF69318">
    <property type="entry name" value="Integrin alpha N-terminal domain"/>
    <property type="match status" value="1"/>
</dbReference>
<dbReference type="InterPro" id="IPR013517">
    <property type="entry name" value="FG-GAP"/>
</dbReference>
<dbReference type="PANTHER" id="PTHR16026">
    <property type="entry name" value="CARTILAGE ACIDIC PROTEIN 1"/>
    <property type="match status" value="1"/>
</dbReference>
<sequence>MQSTAASPAGRRLGRGALASVCWLGLLTAFATVRAQEAAGGVQFADVTVEAGIDFTYVNGASGQKFMPEAVGSGAAFVDADGDGFLDLYVVNGAALPGYDGPTAPNAMFHNSGDGIFEDVTTQSGAGDEGFGMGAAVGDYDSDGDADLYVANYGANVLFRNEDGRGNFADVTVAAGVGDPGWGTNAAFVDYDRDGDIDLYVANYMSFSVDDNKECFGGKVRSYCGPTTYPGQSGVLYRNDGDAGFADVSEAAGLYNDTGRQLAAVFGDIDDDGDQDLFVANDKTANFLFVNNDDGTFTETGIIAGVAYNEEGLAESA</sequence>
<protein>
    <recommendedName>
        <fullName evidence="3">ASPIC/UnbV domain-containing protein</fullName>
    </recommendedName>
</protein>
<dbReference type="AlphaFoldDB" id="A0A382Q2V0"/>
<dbReference type="Pfam" id="PF13517">
    <property type="entry name" value="FG-GAP_3"/>
    <property type="match status" value="1"/>
</dbReference>
<evidence type="ECO:0008006" key="3">
    <source>
        <dbReference type="Google" id="ProtNLM"/>
    </source>
</evidence>
<dbReference type="InterPro" id="IPR027039">
    <property type="entry name" value="Crtac1"/>
</dbReference>
<dbReference type="PANTHER" id="PTHR16026:SF0">
    <property type="entry name" value="CARTILAGE ACIDIC PROTEIN 1"/>
    <property type="match status" value="1"/>
</dbReference>
<feature type="non-terminal residue" evidence="2">
    <location>
        <position position="317"/>
    </location>
</feature>
<reference evidence="2" key="1">
    <citation type="submission" date="2018-05" db="EMBL/GenBank/DDBJ databases">
        <authorList>
            <person name="Lanie J.A."/>
            <person name="Ng W.-L."/>
            <person name="Kazmierczak K.M."/>
            <person name="Andrzejewski T.M."/>
            <person name="Davidsen T.M."/>
            <person name="Wayne K.J."/>
            <person name="Tettelin H."/>
            <person name="Glass J.I."/>
            <person name="Rusch D."/>
            <person name="Podicherti R."/>
            <person name="Tsui H.-C.T."/>
            <person name="Winkler M.E."/>
        </authorList>
    </citation>
    <scope>NUCLEOTIDE SEQUENCE</scope>
</reference>
<accession>A0A382Q2V0</accession>
<proteinExistence type="predicted"/>
<evidence type="ECO:0000256" key="1">
    <source>
        <dbReference type="ARBA" id="ARBA00022729"/>
    </source>
</evidence>
<name>A0A382Q2V0_9ZZZZ</name>
<dbReference type="EMBL" id="UINC01111492">
    <property type="protein sequence ID" value="SVC79756.1"/>
    <property type="molecule type" value="Genomic_DNA"/>
</dbReference>
<dbReference type="InterPro" id="IPR028994">
    <property type="entry name" value="Integrin_alpha_N"/>
</dbReference>
<keyword evidence="1" id="KW-0732">Signal</keyword>
<organism evidence="2">
    <name type="scientific">marine metagenome</name>
    <dbReference type="NCBI Taxonomy" id="408172"/>
    <lineage>
        <taxon>unclassified sequences</taxon>
        <taxon>metagenomes</taxon>
        <taxon>ecological metagenomes</taxon>
    </lineage>
</organism>
<evidence type="ECO:0000313" key="2">
    <source>
        <dbReference type="EMBL" id="SVC79756.1"/>
    </source>
</evidence>